<feature type="region of interest" description="Disordered" evidence="1">
    <location>
        <begin position="32"/>
        <end position="52"/>
    </location>
</feature>
<name>A0A392PNH6_9FABA</name>
<keyword evidence="4" id="KW-1185">Reference proteome</keyword>
<dbReference type="EMBL" id="LXQA010085816">
    <property type="protein sequence ID" value="MCI12846.1"/>
    <property type="molecule type" value="Genomic_DNA"/>
</dbReference>
<dbReference type="AlphaFoldDB" id="A0A392PNH6"/>
<evidence type="ECO:0000313" key="4">
    <source>
        <dbReference type="Proteomes" id="UP000265520"/>
    </source>
</evidence>
<evidence type="ECO:0000313" key="3">
    <source>
        <dbReference type="EMBL" id="MCI12846.1"/>
    </source>
</evidence>
<protein>
    <submittedName>
        <fullName evidence="3">Uncharacterized protein</fullName>
    </submittedName>
</protein>
<comment type="caution">
    <text evidence="3">The sequence shown here is derived from an EMBL/GenBank/DDBJ whole genome shotgun (WGS) entry which is preliminary data.</text>
</comment>
<feature type="chain" id="PRO_5017288459" evidence="2">
    <location>
        <begin position="33"/>
        <end position="52"/>
    </location>
</feature>
<organism evidence="3 4">
    <name type="scientific">Trifolium medium</name>
    <dbReference type="NCBI Taxonomy" id="97028"/>
    <lineage>
        <taxon>Eukaryota</taxon>
        <taxon>Viridiplantae</taxon>
        <taxon>Streptophyta</taxon>
        <taxon>Embryophyta</taxon>
        <taxon>Tracheophyta</taxon>
        <taxon>Spermatophyta</taxon>
        <taxon>Magnoliopsida</taxon>
        <taxon>eudicotyledons</taxon>
        <taxon>Gunneridae</taxon>
        <taxon>Pentapetalae</taxon>
        <taxon>rosids</taxon>
        <taxon>fabids</taxon>
        <taxon>Fabales</taxon>
        <taxon>Fabaceae</taxon>
        <taxon>Papilionoideae</taxon>
        <taxon>50 kb inversion clade</taxon>
        <taxon>NPAAA clade</taxon>
        <taxon>Hologalegina</taxon>
        <taxon>IRL clade</taxon>
        <taxon>Trifolieae</taxon>
        <taxon>Trifolium</taxon>
    </lineage>
</organism>
<evidence type="ECO:0000256" key="2">
    <source>
        <dbReference type="SAM" id="SignalP"/>
    </source>
</evidence>
<evidence type="ECO:0000256" key="1">
    <source>
        <dbReference type="SAM" id="MobiDB-lite"/>
    </source>
</evidence>
<keyword evidence="2" id="KW-0732">Signal</keyword>
<sequence length="52" mass="5865">HIRPLELLHNNVEKRTLLLLVLLAPPPSQIQAERVQPTERRIQHGALPSALS</sequence>
<feature type="non-terminal residue" evidence="3">
    <location>
        <position position="1"/>
    </location>
</feature>
<proteinExistence type="predicted"/>
<dbReference type="Proteomes" id="UP000265520">
    <property type="component" value="Unassembled WGS sequence"/>
</dbReference>
<reference evidence="3 4" key="1">
    <citation type="journal article" date="2018" name="Front. Plant Sci.">
        <title>Red Clover (Trifolium pratense) and Zigzag Clover (T. medium) - A Picture of Genomic Similarities and Differences.</title>
        <authorList>
            <person name="Dluhosova J."/>
            <person name="Istvanek J."/>
            <person name="Nedelnik J."/>
            <person name="Repkova J."/>
        </authorList>
    </citation>
    <scope>NUCLEOTIDE SEQUENCE [LARGE SCALE GENOMIC DNA]</scope>
    <source>
        <strain evidence="4">cv. 10/8</strain>
        <tissue evidence="3">Leaf</tissue>
    </source>
</reference>
<feature type="signal peptide" evidence="2">
    <location>
        <begin position="1"/>
        <end position="32"/>
    </location>
</feature>
<accession>A0A392PNH6</accession>